<reference evidence="4" key="2">
    <citation type="submission" date="2015-01" db="EMBL/GenBank/DDBJ databases">
        <title>Evolutionary Origins and Diversification of the Mycorrhizal Mutualists.</title>
        <authorList>
            <consortium name="DOE Joint Genome Institute"/>
            <consortium name="Mycorrhizal Genomics Consortium"/>
            <person name="Kohler A."/>
            <person name="Kuo A."/>
            <person name="Nagy L.G."/>
            <person name="Floudas D."/>
            <person name="Copeland A."/>
            <person name="Barry K.W."/>
            <person name="Cichocki N."/>
            <person name="Veneault-Fourrey C."/>
            <person name="LaButti K."/>
            <person name="Lindquist E.A."/>
            <person name="Lipzen A."/>
            <person name="Lundell T."/>
            <person name="Morin E."/>
            <person name="Murat C."/>
            <person name="Riley R."/>
            <person name="Ohm R."/>
            <person name="Sun H."/>
            <person name="Tunlid A."/>
            <person name="Henrissat B."/>
            <person name="Grigoriev I.V."/>
            <person name="Hibbett D.S."/>
            <person name="Martin F."/>
        </authorList>
    </citation>
    <scope>NUCLEOTIDE SEQUENCE [LARGE SCALE GENOMIC DNA]</scope>
    <source>
        <strain evidence="4">Zn</strain>
    </source>
</reference>
<evidence type="ECO:0000259" key="2">
    <source>
        <dbReference type="Pfam" id="PF07110"/>
    </source>
</evidence>
<organism evidence="3 4">
    <name type="scientific">Oidiodendron maius (strain Zn)</name>
    <dbReference type="NCBI Taxonomy" id="913774"/>
    <lineage>
        <taxon>Eukaryota</taxon>
        <taxon>Fungi</taxon>
        <taxon>Dikarya</taxon>
        <taxon>Ascomycota</taxon>
        <taxon>Pezizomycotina</taxon>
        <taxon>Leotiomycetes</taxon>
        <taxon>Leotiomycetes incertae sedis</taxon>
        <taxon>Myxotrichaceae</taxon>
        <taxon>Oidiodendron</taxon>
    </lineage>
</organism>
<dbReference type="GO" id="GO:0016491">
    <property type="term" value="F:oxidoreductase activity"/>
    <property type="evidence" value="ECO:0007669"/>
    <property type="project" value="InterPro"/>
</dbReference>
<dbReference type="STRING" id="913774.A0A0C3H0T8"/>
<dbReference type="SUPFAM" id="SSF54909">
    <property type="entry name" value="Dimeric alpha+beta barrel"/>
    <property type="match status" value="1"/>
</dbReference>
<dbReference type="InParanoid" id="A0A0C3H0T8"/>
<proteinExistence type="inferred from homology"/>
<evidence type="ECO:0000256" key="1">
    <source>
        <dbReference type="ARBA" id="ARBA00005986"/>
    </source>
</evidence>
<reference evidence="3 4" key="1">
    <citation type="submission" date="2014-04" db="EMBL/GenBank/DDBJ databases">
        <authorList>
            <consortium name="DOE Joint Genome Institute"/>
            <person name="Kuo A."/>
            <person name="Martino E."/>
            <person name="Perotto S."/>
            <person name="Kohler A."/>
            <person name="Nagy L.G."/>
            <person name="Floudas D."/>
            <person name="Copeland A."/>
            <person name="Barry K.W."/>
            <person name="Cichocki N."/>
            <person name="Veneault-Fourrey C."/>
            <person name="LaButti K."/>
            <person name="Lindquist E.A."/>
            <person name="Lipzen A."/>
            <person name="Lundell T."/>
            <person name="Morin E."/>
            <person name="Murat C."/>
            <person name="Sun H."/>
            <person name="Tunlid A."/>
            <person name="Henrissat B."/>
            <person name="Grigoriev I.V."/>
            <person name="Hibbett D.S."/>
            <person name="Martin F."/>
            <person name="Nordberg H.P."/>
            <person name="Cantor M.N."/>
            <person name="Hua S.X."/>
        </authorList>
    </citation>
    <scope>NUCLEOTIDE SEQUENCE [LARGE SCALE GENOMIC DNA]</scope>
    <source>
        <strain evidence="3 4">Zn</strain>
    </source>
</reference>
<dbReference type="InterPro" id="IPR011008">
    <property type="entry name" value="Dimeric_a/b-barrel"/>
</dbReference>
<dbReference type="InterPro" id="IPR009799">
    <property type="entry name" value="EthD_dom"/>
</dbReference>
<dbReference type="AlphaFoldDB" id="A0A0C3H0T8"/>
<comment type="similarity">
    <text evidence="1">Belongs to the tpcK family.</text>
</comment>
<gene>
    <name evidence="3" type="ORF">OIDMADRAFT_32886</name>
</gene>
<accession>A0A0C3H0T8</accession>
<dbReference type="Proteomes" id="UP000054321">
    <property type="component" value="Unassembled WGS sequence"/>
</dbReference>
<dbReference type="EMBL" id="KN832883">
    <property type="protein sequence ID" value="KIM97004.1"/>
    <property type="molecule type" value="Genomic_DNA"/>
</dbReference>
<name>A0A0C3H0T8_OIDMZ</name>
<feature type="domain" description="EthD" evidence="2">
    <location>
        <begin position="17"/>
        <end position="115"/>
    </location>
</feature>
<keyword evidence="4" id="KW-1185">Reference proteome</keyword>
<dbReference type="HOGENOM" id="CLU_115019_0_1_1"/>
<protein>
    <recommendedName>
        <fullName evidence="2">EthD domain-containing protein</fullName>
    </recommendedName>
</protein>
<evidence type="ECO:0000313" key="4">
    <source>
        <dbReference type="Proteomes" id="UP000054321"/>
    </source>
</evidence>
<dbReference type="OrthoDB" id="3183782at2759"/>
<dbReference type="Pfam" id="PF07110">
    <property type="entry name" value="EthD"/>
    <property type="match status" value="1"/>
</dbReference>
<dbReference type="Gene3D" id="3.30.70.100">
    <property type="match status" value="1"/>
</dbReference>
<evidence type="ECO:0000313" key="3">
    <source>
        <dbReference type="EMBL" id="KIM97004.1"/>
    </source>
</evidence>
<sequence length="136" mass="15423">MGKSQGLFSITISAKRKPGMDEDAYHKYISETHAGHLKELLVQKKIVDYTMQHNTSELMKDINLLFPNLSTINMSPSDAFVTIVFRNVQDYISVKNDPHYLSVVNPDHVNFADSSNTMMSFGWFERHVADGKLVEG</sequence>